<protein>
    <recommendedName>
        <fullName evidence="6">VWFA domain-containing protein</fullName>
    </recommendedName>
</protein>
<comment type="caution">
    <text evidence="1">Lacks conserved residue(s) required for the propagation of feature annotation.</text>
</comment>
<dbReference type="SMART" id="SM00254">
    <property type="entry name" value="ShKT"/>
    <property type="match status" value="3"/>
</dbReference>
<name>A0ABD3VWZ3_SINWO</name>
<evidence type="ECO:0000313" key="5">
    <source>
        <dbReference type="Proteomes" id="UP001634394"/>
    </source>
</evidence>
<dbReference type="SUPFAM" id="SSF53300">
    <property type="entry name" value="vWA-like"/>
    <property type="match status" value="1"/>
</dbReference>
<dbReference type="InterPro" id="IPR036465">
    <property type="entry name" value="vWFA_dom_sf"/>
</dbReference>
<gene>
    <name evidence="4" type="ORF">ACJMK2_042909</name>
</gene>
<dbReference type="PANTHER" id="PTHR24020">
    <property type="entry name" value="COLLAGEN ALPHA"/>
    <property type="match status" value="1"/>
</dbReference>
<dbReference type="PROSITE" id="PS50234">
    <property type="entry name" value="VWFA"/>
    <property type="match status" value="1"/>
</dbReference>
<evidence type="ECO:0000259" key="3">
    <source>
        <dbReference type="PROSITE" id="PS51670"/>
    </source>
</evidence>
<organism evidence="4 5">
    <name type="scientific">Sinanodonta woodiana</name>
    <name type="common">Chinese pond mussel</name>
    <name type="synonym">Anodonta woodiana</name>
    <dbReference type="NCBI Taxonomy" id="1069815"/>
    <lineage>
        <taxon>Eukaryota</taxon>
        <taxon>Metazoa</taxon>
        <taxon>Spiralia</taxon>
        <taxon>Lophotrochozoa</taxon>
        <taxon>Mollusca</taxon>
        <taxon>Bivalvia</taxon>
        <taxon>Autobranchia</taxon>
        <taxon>Heteroconchia</taxon>
        <taxon>Palaeoheterodonta</taxon>
        <taxon>Unionida</taxon>
        <taxon>Unionoidea</taxon>
        <taxon>Unionidae</taxon>
        <taxon>Unioninae</taxon>
        <taxon>Sinanodonta</taxon>
    </lineage>
</organism>
<evidence type="ECO:0008006" key="6">
    <source>
        <dbReference type="Google" id="ProtNLM"/>
    </source>
</evidence>
<dbReference type="InterPro" id="IPR003582">
    <property type="entry name" value="ShKT_dom"/>
</dbReference>
<evidence type="ECO:0000313" key="4">
    <source>
        <dbReference type="EMBL" id="KAL3865533.1"/>
    </source>
</evidence>
<comment type="caution">
    <text evidence="4">The sequence shown here is derived from an EMBL/GenBank/DDBJ whole genome shotgun (WGS) entry which is preliminary data.</text>
</comment>
<dbReference type="PROSITE" id="PS51670">
    <property type="entry name" value="SHKT"/>
    <property type="match status" value="1"/>
</dbReference>
<feature type="domain" description="ShKT" evidence="3">
    <location>
        <begin position="341"/>
        <end position="371"/>
    </location>
</feature>
<dbReference type="InterPro" id="IPR050525">
    <property type="entry name" value="ECM_Assembly_Org"/>
</dbReference>
<dbReference type="PRINTS" id="PR00453">
    <property type="entry name" value="VWFADOMAIN"/>
</dbReference>
<reference evidence="4 5" key="1">
    <citation type="submission" date="2024-11" db="EMBL/GenBank/DDBJ databases">
        <title>Chromosome-level genome assembly of the freshwater bivalve Anodonta woodiana.</title>
        <authorList>
            <person name="Chen X."/>
        </authorList>
    </citation>
    <scope>NUCLEOTIDE SEQUENCE [LARGE SCALE GENOMIC DNA]</scope>
    <source>
        <strain evidence="4">MN2024</strain>
        <tissue evidence="4">Gills</tissue>
    </source>
</reference>
<feature type="domain" description="VWFA" evidence="2">
    <location>
        <begin position="57"/>
        <end position="233"/>
    </location>
</feature>
<dbReference type="SMART" id="SM00327">
    <property type="entry name" value="VWA"/>
    <property type="match status" value="1"/>
</dbReference>
<dbReference type="Pfam" id="PF01549">
    <property type="entry name" value="ShK"/>
    <property type="match status" value="3"/>
</dbReference>
<proteinExistence type="predicted"/>
<evidence type="ECO:0000259" key="2">
    <source>
        <dbReference type="PROSITE" id="PS50234"/>
    </source>
</evidence>
<dbReference type="CDD" id="cd01450">
    <property type="entry name" value="vWFA_subfamily_ECM"/>
    <property type="match status" value="1"/>
</dbReference>
<dbReference type="Gene3D" id="3.40.50.410">
    <property type="entry name" value="von Willebrand factor, type A domain"/>
    <property type="match status" value="1"/>
</dbReference>
<dbReference type="AlphaFoldDB" id="A0ABD3VWZ3"/>
<dbReference type="EMBL" id="JBJQND010000009">
    <property type="protein sequence ID" value="KAL3865533.1"/>
    <property type="molecule type" value="Genomic_DNA"/>
</dbReference>
<accession>A0ABD3VWZ3</accession>
<dbReference type="PANTHER" id="PTHR24020:SF84">
    <property type="entry name" value="VWFA DOMAIN-CONTAINING PROTEIN"/>
    <property type="match status" value="1"/>
</dbReference>
<keyword evidence="5" id="KW-1185">Reference proteome</keyword>
<dbReference type="Proteomes" id="UP001634394">
    <property type="component" value="Unassembled WGS sequence"/>
</dbReference>
<dbReference type="InterPro" id="IPR002035">
    <property type="entry name" value="VWF_A"/>
</dbReference>
<sequence length="418" mass="46349">MLKVGSSLVLQFLIIFVLGLASSGFVFTSVVSHTTDQTHAAPTRQNASGGCIAKLADVMFVLDSSSSVGSSNFIKMKLFVKQIIRFFSVDLNYTRIGVMTFSNEPKIWFGLDAYATEKEIFQAIDNITYLEGGTYTEHALETLRMEGFAHERPGDMAPNIAIIITDGFSHYPEATQIQAEGLRRHGVTLFAIGIGNSTDKAELEGIASTDDVGHKLAYQVDTFDGLKRLESVVAYATCEVKLNETWHLNTTMETVTMTEPTVGCRDLIPNCDGYGRDVCSDYEPWARKNCPYFCRFCAGVTYTVPPCQDKVKCSEYGTYVCTKLSMFLWAKENCPVYCGMCSCHDASICTDGSCNSIEYAKDNCQKTCGYCHVSTTQSFSCPKWNLPSDCTLERVDHNYCPLPKCPYPVQYAISRVNP</sequence>
<dbReference type="Pfam" id="PF00092">
    <property type="entry name" value="VWA"/>
    <property type="match status" value="1"/>
</dbReference>
<evidence type="ECO:0000256" key="1">
    <source>
        <dbReference type="PROSITE-ProRule" id="PRU01005"/>
    </source>
</evidence>